<evidence type="ECO:0000313" key="2">
    <source>
        <dbReference type="EMBL" id="GHO97368.1"/>
    </source>
</evidence>
<sequence>MQLSSDEKSRLSIFLALEEAPCCSKESRPALERIEQEHAVALTSDHEETFRPSLGACDSSETTEKGTARASYL</sequence>
<evidence type="ECO:0000256" key="1">
    <source>
        <dbReference type="SAM" id="MobiDB-lite"/>
    </source>
</evidence>
<proteinExistence type="predicted"/>
<name>A0A8J3INQ2_9CHLR</name>
<dbReference type="RefSeq" id="WP_220207930.1">
    <property type="nucleotide sequence ID" value="NZ_BNJK01000001.1"/>
</dbReference>
<accession>A0A8J3INQ2</accession>
<dbReference type="AlphaFoldDB" id="A0A8J3INQ2"/>
<evidence type="ECO:0000313" key="3">
    <source>
        <dbReference type="Proteomes" id="UP000597444"/>
    </source>
</evidence>
<gene>
    <name evidence="2" type="ORF">KSF_074160</name>
</gene>
<feature type="region of interest" description="Disordered" evidence="1">
    <location>
        <begin position="43"/>
        <end position="73"/>
    </location>
</feature>
<protein>
    <submittedName>
        <fullName evidence="2">Uncharacterized protein</fullName>
    </submittedName>
</protein>
<organism evidence="2 3">
    <name type="scientific">Reticulibacter mediterranei</name>
    <dbReference type="NCBI Taxonomy" id="2778369"/>
    <lineage>
        <taxon>Bacteria</taxon>
        <taxon>Bacillati</taxon>
        <taxon>Chloroflexota</taxon>
        <taxon>Ktedonobacteria</taxon>
        <taxon>Ktedonobacterales</taxon>
        <taxon>Reticulibacteraceae</taxon>
        <taxon>Reticulibacter</taxon>
    </lineage>
</organism>
<dbReference type="EMBL" id="BNJK01000001">
    <property type="protein sequence ID" value="GHO97368.1"/>
    <property type="molecule type" value="Genomic_DNA"/>
</dbReference>
<comment type="caution">
    <text evidence="2">The sequence shown here is derived from an EMBL/GenBank/DDBJ whole genome shotgun (WGS) entry which is preliminary data.</text>
</comment>
<reference evidence="2" key="1">
    <citation type="submission" date="2020-10" db="EMBL/GenBank/DDBJ databases">
        <title>Taxonomic study of unclassified bacteria belonging to the class Ktedonobacteria.</title>
        <authorList>
            <person name="Yabe S."/>
            <person name="Wang C.M."/>
            <person name="Zheng Y."/>
            <person name="Sakai Y."/>
            <person name="Cavaletti L."/>
            <person name="Monciardini P."/>
            <person name="Donadio S."/>
        </authorList>
    </citation>
    <scope>NUCLEOTIDE SEQUENCE</scope>
    <source>
        <strain evidence="2">ID150040</strain>
    </source>
</reference>
<keyword evidence="3" id="KW-1185">Reference proteome</keyword>
<dbReference type="Proteomes" id="UP000597444">
    <property type="component" value="Unassembled WGS sequence"/>
</dbReference>